<dbReference type="GO" id="GO:0006508">
    <property type="term" value="P:proteolysis"/>
    <property type="evidence" value="ECO:0007669"/>
    <property type="project" value="UniProtKB-KW"/>
</dbReference>
<dbReference type="SUPFAM" id="SSF52743">
    <property type="entry name" value="Subtilisin-like"/>
    <property type="match status" value="1"/>
</dbReference>
<dbReference type="InterPro" id="IPR015500">
    <property type="entry name" value="Peptidase_S8_subtilisin-rel"/>
</dbReference>
<dbReference type="Proteomes" id="UP000250241">
    <property type="component" value="Chromosome"/>
</dbReference>
<dbReference type="Gene3D" id="3.40.50.200">
    <property type="entry name" value="Peptidase S8/S53 domain"/>
    <property type="match status" value="1"/>
</dbReference>
<feature type="compositionally biased region" description="Low complexity" evidence="6">
    <location>
        <begin position="61"/>
        <end position="88"/>
    </location>
</feature>
<dbReference type="PROSITE" id="PS00136">
    <property type="entry name" value="SUBTILASE_ASP"/>
    <property type="match status" value="1"/>
</dbReference>
<evidence type="ECO:0000256" key="5">
    <source>
        <dbReference type="PROSITE-ProRule" id="PRU01240"/>
    </source>
</evidence>
<feature type="active site" description="Charge relay system" evidence="5">
    <location>
        <position position="128"/>
    </location>
</feature>
<dbReference type="Pfam" id="PF00082">
    <property type="entry name" value="Peptidase_S8"/>
    <property type="match status" value="1"/>
</dbReference>
<keyword evidence="2 5" id="KW-0645">Protease</keyword>
<dbReference type="GeneID" id="93861399"/>
<feature type="region of interest" description="Disordered" evidence="6">
    <location>
        <begin position="61"/>
        <end position="96"/>
    </location>
</feature>
<dbReference type="PROSITE" id="PS51892">
    <property type="entry name" value="SUBTILASE"/>
    <property type="match status" value="1"/>
</dbReference>
<feature type="region of interest" description="Disordered" evidence="6">
    <location>
        <begin position="1"/>
        <end position="22"/>
    </location>
</feature>
<evidence type="ECO:0000313" key="8">
    <source>
        <dbReference type="EMBL" id="BAV87339.1"/>
    </source>
</evidence>
<protein>
    <submittedName>
        <fullName evidence="8">Outer membrane stress sensor protease DegS</fullName>
    </submittedName>
</protein>
<feature type="region of interest" description="Disordered" evidence="6">
    <location>
        <begin position="423"/>
        <end position="458"/>
    </location>
</feature>
<keyword evidence="7" id="KW-0812">Transmembrane</keyword>
<evidence type="ECO:0000256" key="3">
    <source>
        <dbReference type="ARBA" id="ARBA00022801"/>
    </source>
</evidence>
<reference evidence="8 9" key="1">
    <citation type="submission" date="2016-10" db="EMBL/GenBank/DDBJ databases">
        <title>Genome sequence of Rothia aeria strain JCM11412.</title>
        <authorList>
            <person name="Nambu T."/>
        </authorList>
    </citation>
    <scope>NUCLEOTIDE SEQUENCE [LARGE SCALE GENOMIC DNA]</scope>
    <source>
        <strain evidence="8 9">JCM 11412</strain>
    </source>
</reference>
<accession>A0A2Z5R343</accession>
<feature type="active site" description="Charge relay system" evidence="5">
    <location>
        <position position="166"/>
    </location>
</feature>
<dbReference type="PANTHER" id="PTHR43399">
    <property type="entry name" value="SUBTILISIN-RELATED"/>
    <property type="match status" value="1"/>
</dbReference>
<dbReference type="PRINTS" id="PR00723">
    <property type="entry name" value="SUBTILISIN"/>
</dbReference>
<evidence type="ECO:0000256" key="7">
    <source>
        <dbReference type="SAM" id="Phobius"/>
    </source>
</evidence>
<evidence type="ECO:0000256" key="1">
    <source>
        <dbReference type="ARBA" id="ARBA00011073"/>
    </source>
</evidence>
<dbReference type="InterPro" id="IPR022398">
    <property type="entry name" value="Peptidase_S8_His-AS"/>
</dbReference>
<dbReference type="InterPro" id="IPR000209">
    <property type="entry name" value="Peptidase_S8/S53_dom"/>
</dbReference>
<keyword evidence="7" id="KW-1133">Transmembrane helix</keyword>
<gene>
    <name evidence="8" type="ORF">RA11412_1040</name>
</gene>
<proteinExistence type="inferred from homology"/>
<name>A0A2Z5R343_9MICC</name>
<dbReference type="GO" id="GO:0004252">
    <property type="term" value="F:serine-type endopeptidase activity"/>
    <property type="evidence" value="ECO:0007669"/>
    <property type="project" value="UniProtKB-UniRule"/>
</dbReference>
<dbReference type="InterPro" id="IPR051048">
    <property type="entry name" value="Peptidase_S8/S53_subtilisin"/>
</dbReference>
<keyword evidence="4 5" id="KW-0720">Serine protease</keyword>
<evidence type="ECO:0000256" key="2">
    <source>
        <dbReference type="ARBA" id="ARBA00022670"/>
    </source>
</evidence>
<comment type="similarity">
    <text evidence="1 5">Belongs to the peptidase S8 family.</text>
</comment>
<keyword evidence="7" id="KW-0472">Membrane</keyword>
<organism evidence="8 9">
    <name type="scientific">Rothia aeria</name>
    <dbReference type="NCBI Taxonomy" id="172042"/>
    <lineage>
        <taxon>Bacteria</taxon>
        <taxon>Bacillati</taxon>
        <taxon>Actinomycetota</taxon>
        <taxon>Actinomycetes</taxon>
        <taxon>Micrococcales</taxon>
        <taxon>Micrococcaceae</taxon>
        <taxon>Rothia</taxon>
    </lineage>
</organism>
<evidence type="ECO:0000256" key="6">
    <source>
        <dbReference type="SAM" id="MobiDB-lite"/>
    </source>
</evidence>
<keyword evidence="3 5" id="KW-0378">Hydrolase</keyword>
<feature type="transmembrane region" description="Helical" evidence="7">
    <location>
        <begin position="463"/>
        <end position="483"/>
    </location>
</feature>
<dbReference type="InterPro" id="IPR023827">
    <property type="entry name" value="Peptidase_S8_Asp-AS"/>
</dbReference>
<feature type="active site" description="Charge relay system" evidence="5">
    <location>
        <position position="340"/>
    </location>
</feature>
<evidence type="ECO:0000313" key="9">
    <source>
        <dbReference type="Proteomes" id="UP000250241"/>
    </source>
</evidence>
<dbReference type="InterPro" id="IPR036852">
    <property type="entry name" value="Peptidase_S8/S53_dom_sf"/>
</dbReference>
<dbReference type="KEGG" id="raj:RA11412_1040"/>
<dbReference type="RefSeq" id="WP_128087519.1">
    <property type="nucleotide sequence ID" value="NZ_CP068102.1"/>
</dbReference>
<sequence length="499" mass="51290">MATHWNKRHDAQRLGAAQHAETPASKAPLRLAHRAFAVVASLTLSVGVAASGGFNPALAAPTPGSSATASPTPSKSAPTAPEASAPAAINSTSAGDDVRQREYWINDYKFPELWNQSTGRGVTVAVIDTGVDGTHPDLEGNVLKGHDASGVGSSDGWTGLGTEPMHGTEVASLIAGHGHNTTGVAPIAGQPGKPAGIIGVAPEAKILPVSLSMGTGGGKSIDEQLPEAVRYAVDNGAQIINLSIGSNKASWPRSWDDAFKYAEEKGVLVVASAGNRGSGITQVGAPATIPGVLTVGSVDSSRRESWSSSSQGISIAVAAPGVNMIAAAPNNKYMLWSGSSASAPLVSGLAALIKAKYPELSAAQIIQRIITSADDAGPAGRDPLYGFGIINPTAALAEGTSSNAAENPLGSISNWIAIHRKQEVSAPEPTSSEPVHEDGENIPQAKVPEPSVPPEDSGVVPPLIVGGLALWLLAITSFTVHRLHKMHRHVRRPHVRDEN</sequence>
<dbReference type="AlphaFoldDB" id="A0A2Z5R343"/>
<dbReference type="PROSITE" id="PS00137">
    <property type="entry name" value="SUBTILASE_HIS"/>
    <property type="match status" value="1"/>
</dbReference>
<keyword evidence="9" id="KW-1185">Reference proteome</keyword>
<dbReference type="EMBL" id="AP017895">
    <property type="protein sequence ID" value="BAV87339.1"/>
    <property type="molecule type" value="Genomic_DNA"/>
</dbReference>
<dbReference type="PANTHER" id="PTHR43399:SF4">
    <property type="entry name" value="CELL WALL-ASSOCIATED PROTEASE"/>
    <property type="match status" value="1"/>
</dbReference>
<evidence type="ECO:0000256" key="4">
    <source>
        <dbReference type="ARBA" id="ARBA00022825"/>
    </source>
</evidence>